<organism evidence="1 2">
    <name type="scientific">Brevibacterium casei</name>
    <dbReference type="NCBI Taxonomy" id="33889"/>
    <lineage>
        <taxon>Bacteria</taxon>
        <taxon>Bacillati</taxon>
        <taxon>Actinomycetota</taxon>
        <taxon>Actinomycetes</taxon>
        <taxon>Micrococcales</taxon>
        <taxon>Brevibacteriaceae</taxon>
        <taxon>Brevibacterium</taxon>
    </lineage>
</organism>
<gene>
    <name evidence="1" type="ORF">AVW13_07105</name>
</gene>
<sequence length="79" mass="8775">MNCDQHLGFHTRCAQCTADRLEALEWLAGLGEAWTCLTVRRAGYPSLYAAERALNRAGRGDIATRMKRNTHSLERGALA</sequence>
<comment type="caution">
    <text evidence="1">The sequence shown here is derived from an EMBL/GenBank/DDBJ whole genome shotgun (WGS) entry which is preliminary data.</text>
</comment>
<dbReference type="Proteomes" id="UP000076612">
    <property type="component" value="Unassembled WGS sequence"/>
</dbReference>
<name>A0AB34XTV3_9MICO</name>
<accession>A0AB34XTV3</accession>
<dbReference type="AlphaFoldDB" id="A0AB34XTV3"/>
<dbReference type="EMBL" id="LQQR01000009">
    <property type="protein sequence ID" value="KZE22447.1"/>
    <property type="molecule type" value="Genomic_DNA"/>
</dbReference>
<reference evidence="2" key="1">
    <citation type="submission" date="2016-01" db="EMBL/GenBank/DDBJ databases">
        <title>Draft genome of Chromobacterium sp. F49.</title>
        <authorList>
            <person name="Hong K.W."/>
        </authorList>
    </citation>
    <scope>NUCLEOTIDE SEQUENCE [LARGE SCALE GENOMIC DNA]</scope>
    <source>
        <strain evidence="2">M40</strain>
    </source>
</reference>
<proteinExistence type="predicted"/>
<evidence type="ECO:0000313" key="1">
    <source>
        <dbReference type="EMBL" id="KZE22447.1"/>
    </source>
</evidence>
<dbReference type="RefSeq" id="WP_063249213.1">
    <property type="nucleotide sequence ID" value="NZ_LQQR01000009.1"/>
</dbReference>
<evidence type="ECO:0000313" key="2">
    <source>
        <dbReference type="Proteomes" id="UP000076612"/>
    </source>
</evidence>
<protein>
    <submittedName>
        <fullName evidence="1">Uncharacterized protein</fullName>
    </submittedName>
</protein>